<accession>A0ACC3ML14</accession>
<organism evidence="1 2">
    <name type="scientific">Vermiconidia calcicola</name>
    <dbReference type="NCBI Taxonomy" id="1690605"/>
    <lineage>
        <taxon>Eukaryota</taxon>
        <taxon>Fungi</taxon>
        <taxon>Dikarya</taxon>
        <taxon>Ascomycota</taxon>
        <taxon>Pezizomycotina</taxon>
        <taxon>Dothideomycetes</taxon>
        <taxon>Dothideomycetidae</taxon>
        <taxon>Mycosphaerellales</taxon>
        <taxon>Extremaceae</taxon>
        <taxon>Vermiconidia</taxon>
    </lineage>
</organism>
<dbReference type="Proteomes" id="UP001281147">
    <property type="component" value="Unassembled WGS sequence"/>
</dbReference>
<gene>
    <name evidence="1" type="ORF">LTR37_017105</name>
</gene>
<reference evidence="1" key="1">
    <citation type="submission" date="2023-07" db="EMBL/GenBank/DDBJ databases">
        <title>Black Yeasts Isolated from many extreme environments.</title>
        <authorList>
            <person name="Coleine C."/>
            <person name="Stajich J.E."/>
            <person name="Selbmann L."/>
        </authorList>
    </citation>
    <scope>NUCLEOTIDE SEQUENCE</scope>
    <source>
        <strain evidence="1">CCFEE 5714</strain>
    </source>
</reference>
<name>A0ACC3ML14_9PEZI</name>
<protein>
    <submittedName>
        <fullName evidence="1">Uncharacterized protein</fullName>
    </submittedName>
</protein>
<sequence length="841" mass="92485">MAPTMLRLTFALLPSLAASIPLTVTQYASTCSAGSAIYTSGTNTYTLPITPTASTIAASVTPVPQVDVCPAYNALNYTDSSGGSYAVSCDVAVTGTRLSNMLRRQQYMTVQPSQQSCITSCQENTACVALNLGLASCEYFSNVTGTKDAPGFAALVIINRSADSPPTDSYTPVERTVVSTMIVSVFFELSHDGHQYLNLYQGPDNLCDRNLDGDRHICADHDKPGANHNRVNFYQQLSCHHNYDHNGYQPGSDNDRTDLQSHGYCHSYSNGDCHYHLYCVRNSNRDHPTKQPWDTIWRRRWYQREALMGKRILPETRSSHVERLETFPYPFAWARHLLTLLPICSTGFANPNFIRSGLFNLGGLRGDQYDTQTVYYGTDGEYTYQIPEFLGFTWASQFNSETVTGETKGSYQQSLSQSYSANLGFAGFGVEIQNTFEESSLVETYKKYASIYARQQIYHVSVREDATAMQAYLSPRAVSLFQSGNARSIVDTFGTHYMTNATFGGMKRFASTLDARDENISTKLGQALKAKFAAQTEAGEISGGAGSANSDETVQKISNSMETKSTVVFGGTYVESDEGSWVSIVIMGMRIPSVYRNPSGIDFQLASLADLILDPTLKAAVQAEIDSRVQTSAVTSTALALVMWESLGSVRSDAGSDLTTAMTNSKQGWYTLGQYGVGFAGWNAPLSKGLLIRNLPASSRQIVIRPDGIQRCWGKSSSYGLYEIYSNQSSFYALSGFWYKSDSATNADLENNRAGMVHESITLPTNGGGELWNDGGSGAEDDASVQRVYYGLNNDDSIRIFQIPDGQPEAYFFHTNQDGSTFRKLDFTKVQFVSNRFINPA</sequence>
<evidence type="ECO:0000313" key="2">
    <source>
        <dbReference type="Proteomes" id="UP001281147"/>
    </source>
</evidence>
<dbReference type="EMBL" id="JAUTXU010000215">
    <property type="protein sequence ID" value="KAK3698056.1"/>
    <property type="molecule type" value="Genomic_DNA"/>
</dbReference>
<keyword evidence="2" id="KW-1185">Reference proteome</keyword>
<evidence type="ECO:0000313" key="1">
    <source>
        <dbReference type="EMBL" id="KAK3698056.1"/>
    </source>
</evidence>
<comment type="caution">
    <text evidence="1">The sequence shown here is derived from an EMBL/GenBank/DDBJ whole genome shotgun (WGS) entry which is preliminary data.</text>
</comment>
<proteinExistence type="predicted"/>